<evidence type="ECO:0000313" key="2">
    <source>
        <dbReference type="EMBL" id="CDK28850.1"/>
    </source>
</evidence>
<protein>
    <submittedName>
        <fullName evidence="2">Uncharacterized protein</fullName>
    </submittedName>
</protein>
<reference evidence="2" key="2">
    <citation type="submission" date="2014-02" db="EMBL/GenBank/DDBJ databases">
        <title>Complete DNA sequence of /Kuraishia capsulata/ illustrates novel genomic features among budding yeasts (/Saccharomycotina/).</title>
        <authorList>
            <person name="Morales L."/>
            <person name="Noel B."/>
            <person name="Porcel B."/>
            <person name="Marcet-Houben M."/>
            <person name="Hullo M-F."/>
            <person name="Sacerdot C."/>
            <person name="Tekaia F."/>
            <person name="Leh-Louis V."/>
            <person name="Despons L."/>
            <person name="Khanna V."/>
            <person name="Aury J-M."/>
            <person name="Barbe V."/>
            <person name="Couloux A."/>
            <person name="Labadie K."/>
            <person name="Pelletier E."/>
            <person name="Souciet J-L."/>
            <person name="Boekhout T."/>
            <person name="Gabaldon T."/>
            <person name="Wincker P."/>
            <person name="Dujon B."/>
        </authorList>
    </citation>
    <scope>NUCLEOTIDE SEQUENCE</scope>
    <source>
        <strain evidence="2">CBS 1993</strain>
    </source>
</reference>
<evidence type="ECO:0000256" key="1">
    <source>
        <dbReference type="SAM" id="MobiDB-lite"/>
    </source>
</evidence>
<dbReference type="RefSeq" id="XP_022460840.1">
    <property type="nucleotide sequence ID" value="XM_022605960.1"/>
</dbReference>
<feature type="compositionally biased region" description="Basic and acidic residues" evidence="1">
    <location>
        <begin position="91"/>
        <end position="103"/>
    </location>
</feature>
<gene>
    <name evidence="2" type="ORF">KUCA_T00004835001</name>
</gene>
<dbReference type="AlphaFoldDB" id="W6MXG5"/>
<name>W6MXG5_9ASCO</name>
<keyword evidence="3" id="KW-1185">Reference proteome</keyword>
<dbReference type="HOGENOM" id="CLU_1518093_0_0_1"/>
<accession>W6MXG5</accession>
<sequence>MKDSLNILVDSPISETKLRHYDGSFENSDLLVRTGTRRDYDVEQVQDSDDELEVLTMESVLRMSSSRTSTQCTESEDTAQQQQAVDGVQNDIHRDDGSPKDNKTMNNGDQMLVRIPLKKSSINAVPLNQRKAAPLSDGASITKPHHLVRPTYKVAYRVGLSRRVNVESLHSYLKKKG</sequence>
<dbReference type="EMBL" id="HG793130">
    <property type="protein sequence ID" value="CDK28850.1"/>
    <property type="molecule type" value="Genomic_DNA"/>
</dbReference>
<feature type="region of interest" description="Disordered" evidence="1">
    <location>
        <begin position="65"/>
        <end position="107"/>
    </location>
</feature>
<dbReference type="GeneID" id="34522228"/>
<dbReference type="Proteomes" id="UP000019384">
    <property type="component" value="Unassembled WGS sequence"/>
</dbReference>
<feature type="compositionally biased region" description="Polar residues" evidence="1">
    <location>
        <begin position="65"/>
        <end position="84"/>
    </location>
</feature>
<proteinExistence type="predicted"/>
<reference evidence="2" key="1">
    <citation type="submission" date="2013-12" db="EMBL/GenBank/DDBJ databases">
        <authorList>
            <person name="Genoscope - CEA"/>
        </authorList>
    </citation>
    <scope>NUCLEOTIDE SEQUENCE</scope>
    <source>
        <strain evidence="2">CBS 1993</strain>
    </source>
</reference>
<evidence type="ECO:0000313" key="3">
    <source>
        <dbReference type="Proteomes" id="UP000019384"/>
    </source>
</evidence>
<organism evidence="2 3">
    <name type="scientific">Kuraishia capsulata CBS 1993</name>
    <dbReference type="NCBI Taxonomy" id="1382522"/>
    <lineage>
        <taxon>Eukaryota</taxon>
        <taxon>Fungi</taxon>
        <taxon>Dikarya</taxon>
        <taxon>Ascomycota</taxon>
        <taxon>Saccharomycotina</taxon>
        <taxon>Pichiomycetes</taxon>
        <taxon>Pichiales</taxon>
        <taxon>Pichiaceae</taxon>
        <taxon>Kuraishia</taxon>
    </lineage>
</organism>